<feature type="region of interest" description="Disordered" evidence="5">
    <location>
        <begin position="943"/>
        <end position="991"/>
    </location>
</feature>
<feature type="compositionally biased region" description="Polar residues" evidence="5">
    <location>
        <begin position="813"/>
        <end position="828"/>
    </location>
</feature>
<sequence>MQFDITFTRLAFEIYCTVSICLHGDPFSIEIGAGSSCPMMDDTTSTRRDLVMELYNFVKDGNLENNLLMKEKKLSILSSHLSSLNKVFVTYNSNEILDAARREAVEFLRDFCFRIPALKLVHGADSPQGAIDVSRLHSLTHLEIGKAPVHMLVGLRALRQQLQVLICTRCLHSIEILVGKCGGDIADEEDWPHLHTLNLSFNYLTSLDTSLQFLPSLRVLDLSHNQIKNSGKFLECCTELQHVNLSYNSLTRVPSLSQVSQRKLKSLNLRNNNLEYLDDVHLYENLESLELTRNCIYSEQPLMALNSVWQITKINLHGNPISQAPLYRQLVTKNLPLERHLERSFQHRERPSITAFSEVETYRCLLSPKRPALPSNPWTVSRSQQTTALRNDQIAESEGKRRKRRGSDMWSSQNKHKMKTCLLSVSLETSMDFYESTTVTPKSLEVSYMDDAKKEFERKREEHGHDWLLSLQAPYKKPSEPINGGDSLNPFINVEWDERETHPDSSMDIQGETKDEDEEVIVKESEEAEPVTVKVEVSKAREDEVRPEVEEEESARVTAGSLPKEAGNSLPREVEREVAVNESFPELDNTRNSSGIDLEYDFHTNGMVITTQELIPESDLEKTELQRTDSEEDLCGPLLVKVATGAGSEFTEMLLTVKQTHLEESDLNGEVQERLELQSLLSVEVLEKNLPNEGLVPVVELNFEYVRKDRRQRKYWMEDQSSAEMLSAVLESFWQENQRTKVTQFMSCLKCAKEFPLSKAIMVVDKPKGRKTSDQQEFALNEIPTCPFCGNRYLVEKEHGSFNNGDRTPVIGSLSSTGDSKPLATSSPWKARENGQISSSLGQEPFISTRLYSKSPSITSPSGSLATVVNAGSSDGRPNDSFNSEVLDVSLRLPESTIPAHSIDARTPIEYVAHYPTDQLDMLLKSDKYQFRDRYSLMPQVSVDASSLQGTPQRASSSASDRGGIGGRGTGEKQATEAEVEDIYGGKSGLSEEDEIEILEESYENQGPEIVEGHPSIGKGRGSASSRNIVLTQGRNSSNESDIAVLSDREHQESDHPRGRVDSITSDNVFGNPDVGGDALKGRKNSFEKDEEGGGYLSSYERKKTDSSLNGSGSYSDRESRKERKVSILTRVRDDLESADHRLKLFYSMSLFATDDEQFQCHVVGIICSPSMLGLVYYEGLVVISTSHIYVLKVFKEESEKPSDFLTKRLNFSMQEVLYIHVGVGSQLIQFEMAADGGRFTLMTGDSITVERFAKRIQESLTLLKDSPHTKFQGVERNHMEVQDSLLSQISEDGDVNLEETVYIHALDTKQKDASSSYMRQGIFITESNIYLLLENCSWPLIGLKSTAKVTTKGQHFALKEHFSITDVTDLECNMQELKVVINFSDE</sequence>
<dbReference type="InterPro" id="IPR057288">
    <property type="entry name" value="PH_PLEKHM2"/>
</dbReference>
<name>A0A2G8KQP6_STIJA</name>
<reference evidence="8 9" key="1">
    <citation type="journal article" date="2017" name="PLoS Biol.">
        <title>The sea cucumber genome provides insights into morphological evolution and visceral regeneration.</title>
        <authorList>
            <person name="Zhang X."/>
            <person name="Sun L."/>
            <person name="Yuan J."/>
            <person name="Sun Y."/>
            <person name="Gao Y."/>
            <person name="Zhang L."/>
            <person name="Li S."/>
            <person name="Dai H."/>
            <person name="Hamel J.F."/>
            <person name="Liu C."/>
            <person name="Yu Y."/>
            <person name="Liu S."/>
            <person name="Lin W."/>
            <person name="Guo K."/>
            <person name="Jin S."/>
            <person name="Xu P."/>
            <person name="Storey K.B."/>
            <person name="Huan P."/>
            <person name="Zhang T."/>
            <person name="Zhou Y."/>
            <person name="Zhang J."/>
            <person name="Lin C."/>
            <person name="Li X."/>
            <person name="Xing L."/>
            <person name="Huo D."/>
            <person name="Sun M."/>
            <person name="Wang L."/>
            <person name="Mercier A."/>
            <person name="Li F."/>
            <person name="Yang H."/>
            <person name="Xiang J."/>
        </authorList>
    </citation>
    <scope>NUCLEOTIDE SEQUENCE [LARGE SCALE GENOMIC DNA]</scope>
    <source>
        <strain evidence="8">Shaxun</strain>
        <tissue evidence="8">Muscle</tissue>
    </source>
</reference>
<dbReference type="GO" id="GO:0005737">
    <property type="term" value="C:cytoplasm"/>
    <property type="evidence" value="ECO:0007669"/>
    <property type="project" value="UniProtKB-SubCell"/>
</dbReference>
<evidence type="ECO:0000259" key="6">
    <source>
        <dbReference type="Pfam" id="PF23142"/>
    </source>
</evidence>
<dbReference type="GO" id="GO:0008104">
    <property type="term" value="P:intracellular protein localization"/>
    <property type="evidence" value="ECO:0007669"/>
    <property type="project" value="TreeGrafter"/>
</dbReference>
<dbReference type="InterPro" id="IPR057292">
    <property type="entry name" value="PH_S11IP"/>
</dbReference>
<dbReference type="PANTHER" id="PTHR15454:SF69">
    <property type="entry name" value="SERINE_THREONINE-PROTEIN KINASE 11-INTERACTING PROTEIN"/>
    <property type="match status" value="1"/>
</dbReference>
<evidence type="ECO:0000256" key="5">
    <source>
        <dbReference type="SAM" id="MobiDB-lite"/>
    </source>
</evidence>
<organism evidence="8 9">
    <name type="scientific">Stichopus japonicus</name>
    <name type="common">Sea cucumber</name>
    <dbReference type="NCBI Taxonomy" id="307972"/>
    <lineage>
        <taxon>Eukaryota</taxon>
        <taxon>Metazoa</taxon>
        <taxon>Echinodermata</taxon>
        <taxon>Eleutherozoa</taxon>
        <taxon>Echinozoa</taxon>
        <taxon>Holothuroidea</taxon>
        <taxon>Aspidochirotacea</taxon>
        <taxon>Aspidochirotida</taxon>
        <taxon>Stichopodidae</taxon>
        <taxon>Apostichopus</taxon>
    </lineage>
</organism>
<evidence type="ECO:0000256" key="1">
    <source>
        <dbReference type="ARBA" id="ARBA00004496"/>
    </source>
</evidence>
<feature type="region of interest" description="Disordered" evidence="5">
    <location>
        <begin position="538"/>
        <end position="573"/>
    </location>
</feature>
<feature type="domain" description="Serine/threonine-protein kinase 11-interacting protein PH" evidence="7">
    <location>
        <begin position="629"/>
        <end position="737"/>
    </location>
</feature>
<dbReference type="InterPro" id="IPR032675">
    <property type="entry name" value="LRR_dom_sf"/>
</dbReference>
<comment type="caution">
    <text evidence="8">The sequence shown here is derived from an EMBL/GenBank/DDBJ whole genome shotgun (WGS) entry which is preliminary data.</text>
</comment>
<dbReference type="Pfam" id="PF23142">
    <property type="entry name" value="PH_PLEKHM2"/>
    <property type="match status" value="1"/>
</dbReference>
<comment type="subcellular location">
    <subcellularLocation>
        <location evidence="1">Cytoplasm</location>
    </subcellularLocation>
</comment>
<dbReference type="OrthoDB" id="7451790at2759"/>
<dbReference type="SUPFAM" id="SSF52075">
    <property type="entry name" value="Outer arm dynein light chain 1"/>
    <property type="match status" value="1"/>
</dbReference>
<dbReference type="Gene3D" id="3.80.10.10">
    <property type="entry name" value="Ribonuclease Inhibitor"/>
    <property type="match status" value="2"/>
</dbReference>
<protein>
    <submittedName>
        <fullName evidence="8">Putative serine/threonine-protein kinase 11-interacting protein</fullName>
    </submittedName>
</protein>
<evidence type="ECO:0000256" key="4">
    <source>
        <dbReference type="ARBA" id="ARBA00022737"/>
    </source>
</evidence>
<gene>
    <name evidence="8" type="ORF">BSL78_12806</name>
</gene>
<dbReference type="GO" id="GO:0016301">
    <property type="term" value="F:kinase activity"/>
    <property type="evidence" value="ECO:0007669"/>
    <property type="project" value="UniProtKB-KW"/>
</dbReference>
<dbReference type="Proteomes" id="UP000230750">
    <property type="component" value="Unassembled WGS sequence"/>
</dbReference>
<feature type="region of interest" description="Disordered" evidence="5">
    <location>
        <begin position="375"/>
        <end position="413"/>
    </location>
</feature>
<proteinExistence type="predicted"/>
<accession>A0A2G8KQP6</accession>
<keyword evidence="4" id="KW-0677">Repeat</keyword>
<feature type="compositionally biased region" description="Basic and acidic residues" evidence="5">
    <location>
        <begin position="538"/>
        <end position="548"/>
    </location>
</feature>
<keyword evidence="9" id="KW-1185">Reference proteome</keyword>
<feature type="compositionally biased region" description="Polar residues" evidence="5">
    <location>
        <begin position="376"/>
        <end position="390"/>
    </location>
</feature>
<evidence type="ECO:0000259" key="7">
    <source>
        <dbReference type="Pfam" id="PF25357"/>
    </source>
</evidence>
<dbReference type="InterPro" id="IPR001611">
    <property type="entry name" value="Leu-rich_rpt"/>
</dbReference>
<dbReference type="Pfam" id="PF13855">
    <property type="entry name" value="LRR_8"/>
    <property type="match status" value="1"/>
</dbReference>
<evidence type="ECO:0000313" key="8">
    <source>
        <dbReference type="EMBL" id="PIK50319.1"/>
    </source>
</evidence>
<dbReference type="Pfam" id="PF25357">
    <property type="entry name" value="PH_S11IP"/>
    <property type="match status" value="1"/>
</dbReference>
<feature type="compositionally biased region" description="Polar residues" evidence="5">
    <location>
        <begin position="943"/>
        <end position="953"/>
    </location>
</feature>
<dbReference type="PROSITE" id="PS51450">
    <property type="entry name" value="LRR"/>
    <property type="match status" value="4"/>
</dbReference>
<dbReference type="EMBL" id="MRZV01000424">
    <property type="protein sequence ID" value="PIK50319.1"/>
    <property type="molecule type" value="Genomic_DNA"/>
</dbReference>
<feature type="region of interest" description="Disordered" evidence="5">
    <location>
        <begin position="812"/>
        <end position="835"/>
    </location>
</feature>
<dbReference type="PANTHER" id="PTHR15454">
    <property type="entry name" value="NISCHARIN RELATED"/>
    <property type="match status" value="1"/>
</dbReference>
<feature type="compositionally biased region" description="Basic and acidic residues" evidence="5">
    <location>
        <begin position="1047"/>
        <end position="1061"/>
    </location>
</feature>
<feature type="compositionally biased region" description="Polar residues" evidence="5">
    <location>
        <begin position="1023"/>
        <end position="1041"/>
    </location>
</feature>
<keyword evidence="3" id="KW-0433">Leucine-rich repeat</keyword>
<keyword evidence="2" id="KW-0963">Cytoplasm</keyword>
<evidence type="ECO:0000256" key="3">
    <source>
        <dbReference type="ARBA" id="ARBA00022614"/>
    </source>
</evidence>
<feature type="non-terminal residue" evidence="8">
    <location>
        <position position="1387"/>
    </location>
</feature>
<dbReference type="STRING" id="307972.A0A2G8KQP6"/>
<keyword evidence="8" id="KW-0808">Transferase</keyword>
<evidence type="ECO:0000256" key="2">
    <source>
        <dbReference type="ARBA" id="ARBA00022490"/>
    </source>
</evidence>
<feature type="domain" description="PLEKHM2 PH" evidence="6">
    <location>
        <begin position="1139"/>
        <end position="1262"/>
    </location>
</feature>
<keyword evidence="8" id="KW-0418">Kinase</keyword>
<evidence type="ECO:0000313" key="9">
    <source>
        <dbReference type="Proteomes" id="UP000230750"/>
    </source>
</evidence>
<feature type="region of interest" description="Disordered" evidence="5">
    <location>
        <begin position="1004"/>
        <end position="1120"/>
    </location>
</feature>